<dbReference type="GO" id="GO:0005524">
    <property type="term" value="F:ATP binding"/>
    <property type="evidence" value="ECO:0007669"/>
    <property type="project" value="UniProtKB-KW"/>
</dbReference>
<comment type="catalytic activity">
    <reaction evidence="6">
        <text>biotin + L-lysyl-[protein] + ATP = N(6)-biotinyl-L-lysyl-[protein] + AMP + diphosphate + H(+)</text>
        <dbReference type="Rhea" id="RHEA:11756"/>
        <dbReference type="Rhea" id="RHEA-COMP:9752"/>
        <dbReference type="Rhea" id="RHEA-COMP:10505"/>
        <dbReference type="ChEBI" id="CHEBI:15378"/>
        <dbReference type="ChEBI" id="CHEBI:29969"/>
        <dbReference type="ChEBI" id="CHEBI:30616"/>
        <dbReference type="ChEBI" id="CHEBI:33019"/>
        <dbReference type="ChEBI" id="CHEBI:57586"/>
        <dbReference type="ChEBI" id="CHEBI:83144"/>
        <dbReference type="ChEBI" id="CHEBI:456215"/>
        <dbReference type="EC" id="6.3.4.15"/>
    </reaction>
</comment>
<dbReference type="Proteomes" id="UP000194798">
    <property type="component" value="Unassembled WGS sequence"/>
</dbReference>
<dbReference type="AlphaFoldDB" id="A0A251X844"/>
<evidence type="ECO:0000256" key="6">
    <source>
        <dbReference type="ARBA" id="ARBA00047846"/>
    </source>
</evidence>
<comment type="caution">
    <text evidence="8">The sequence shown here is derived from an EMBL/GenBank/DDBJ whole genome shotgun (WGS) entry which is preliminary data.</text>
</comment>
<keyword evidence="3" id="KW-0067">ATP-binding</keyword>
<evidence type="ECO:0000259" key="7">
    <source>
        <dbReference type="PROSITE" id="PS51733"/>
    </source>
</evidence>
<dbReference type="InterPro" id="IPR045864">
    <property type="entry name" value="aa-tRNA-synth_II/BPL/LPL"/>
</dbReference>
<dbReference type="PANTHER" id="PTHR12835:SF5">
    <property type="entry name" value="BIOTIN--PROTEIN LIGASE"/>
    <property type="match status" value="1"/>
</dbReference>
<reference evidence="8 9" key="1">
    <citation type="submission" date="2016-12" db="EMBL/GenBank/DDBJ databases">
        <title>Thioflexothrix psekupsii D3 genome sequencing and assembly.</title>
        <authorList>
            <person name="Fomenkov A."/>
            <person name="Vincze T."/>
            <person name="Grabovich M."/>
            <person name="Anton B.P."/>
            <person name="Dubinina G."/>
            <person name="Orlova M."/>
            <person name="Belousova E."/>
            <person name="Roberts R.J."/>
        </authorList>
    </citation>
    <scope>NUCLEOTIDE SEQUENCE [LARGE SCALE GENOMIC DNA]</scope>
    <source>
        <strain evidence="8">D3</strain>
    </source>
</reference>
<proteinExistence type="predicted"/>
<keyword evidence="1 8" id="KW-0436">Ligase</keyword>
<dbReference type="Pfam" id="PF02237">
    <property type="entry name" value="BPL_C"/>
    <property type="match status" value="1"/>
</dbReference>
<dbReference type="SUPFAM" id="SSF50037">
    <property type="entry name" value="C-terminal domain of transcriptional repressors"/>
    <property type="match status" value="1"/>
</dbReference>
<evidence type="ECO:0000256" key="3">
    <source>
        <dbReference type="ARBA" id="ARBA00022840"/>
    </source>
</evidence>
<dbReference type="InterPro" id="IPR008988">
    <property type="entry name" value="Transcriptional_repressor_C"/>
</dbReference>
<dbReference type="PROSITE" id="PS51733">
    <property type="entry name" value="BPL_LPL_CATALYTIC"/>
    <property type="match status" value="1"/>
</dbReference>
<dbReference type="RefSeq" id="WP_086487953.1">
    <property type="nucleotide sequence ID" value="NZ_MSLT01000012.1"/>
</dbReference>
<sequence>MLYLQNILQQLADGNIHHFSDESLSFSLNQCHDLGLSIVSPAIGQYQWLKPFPPLDAARLYSLCSDGLQEFFASIQVMTVLDSSNRYLLEQVNEPQICLAEYQTDGRGQHGRTWLAPWGGSICLSIRYHWDTMTSAAGLTLAVAVAIANLLREWGAPVSIKWPNDLYVNHAKLAGLLLDIRHLKQKQILVLGLGLNYDLTQAPITLTQYAPADLKSVLSHLPSRTILAAQLIETCFRVLSSFPYTGLSPYLADWAKCDALFEKNIAVQIGQQTHYGIAQGITEQGALRVRTGATIRHYSCGSVRQVV</sequence>
<dbReference type="NCBIfam" id="TIGR00121">
    <property type="entry name" value="birA_ligase"/>
    <property type="match status" value="1"/>
</dbReference>
<dbReference type="EC" id="6.3.4.15" evidence="5"/>
<evidence type="ECO:0000256" key="4">
    <source>
        <dbReference type="ARBA" id="ARBA00023267"/>
    </source>
</evidence>
<dbReference type="SUPFAM" id="SSF55681">
    <property type="entry name" value="Class II aaRS and biotin synthetases"/>
    <property type="match status" value="1"/>
</dbReference>
<evidence type="ECO:0000313" key="9">
    <source>
        <dbReference type="Proteomes" id="UP000194798"/>
    </source>
</evidence>
<dbReference type="PANTHER" id="PTHR12835">
    <property type="entry name" value="BIOTIN PROTEIN LIGASE"/>
    <property type="match status" value="1"/>
</dbReference>
<accession>A0A251X844</accession>
<keyword evidence="9" id="KW-1185">Reference proteome</keyword>
<dbReference type="Pfam" id="PF03099">
    <property type="entry name" value="BPL_LplA_LipB"/>
    <property type="match status" value="1"/>
</dbReference>
<dbReference type="CDD" id="cd16442">
    <property type="entry name" value="BPL"/>
    <property type="match status" value="1"/>
</dbReference>
<keyword evidence="4" id="KW-0092">Biotin</keyword>
<dbReference type="InterPro" id="IPR004408">
    <property type="entry name" value="Biotin_CoA_COase_ligase"/>
</dbReference>
<feature type="domain" description="BPL/LPL catalytic" evidence="7">
    <location>
        <begin position="62"/>
        <end position="243"/>
    </location>
</feature>
<dbReference type="InterPro" id="IPR003142">
    <property type="entry name" value="BPL_C"/>
</dbReference>
<protein>
    <recommendedName>
        <fullName evidence="5">biotin--[biotin carboxyl-carrier protein] ligase</fullName>
        <ecNumber evidence="5">6.3.4.15</ecNumber>
    </recommendedName>
</protein>
<gene>
    <name evidence="8" type="ORF">TPSD3_07485</name>
</gene>
<dbReference type="GO" id="GO:0005737">
    <property type="term" value="C:cytoplasm"/>
    <property type="evidence" value="ECO:0007669"/>
    <property type="project" value="TreeGrafter"/>
</dbReference>
<dbReference type="GO" id="GO:0004077">
    <property type="term" value="F:biotin--[biotin carboxyl-carrier protein] ligase activity"/>
    <property type="evidence" value="ECO:0007669"/>
    <property type="project" value="UniProtKB-EC"/>
</dbReference>
<evidence type="ECO:0000256" key="2">
    <source>
        <dbReference type="ARBA" id="ARBA00022741"/>
    </source>
</evidence>
<evidence type="ECO:0000256" key="5">
    <source>
        <dbReference type="ARBA" id="ARBA00024227"/>
    </source>
</evidence>
<name>A0A251X844_9GAMM</name>
<dbReference type="Gene3D" id="3.30.930.10">
    <property type="entry name" value="Bira Bifunctional Protein, Domain 2"/>
    <property type="match status" value="1"/>
</dbReference>
<evidence type="ECO:0000313" key="8">
    <source>
        <dbReference type="EMBL" id="OUD14166.1"/>
    </source>
</evidence>
<evidence type="ECO:0000256" key="1">
    <source>
        <dbReference type="ARBA" id="ARBA00022598"/>
    </source>
</evidence>
<organism evidence="8 9">
    <name type="scientific">Thioflexithrix psekupsensis</name>
    <dbReference type="NCBI Taxonomy" id="1570016"/>
    <lineage>
        <taxon>Bacteria</taxon>
        <taxon>Pseudomonadati</taxon>
        <taxon>Pseudomonadota</taxon>
        <taxon>Gammaproteobacteria</taxon>
        <taxon>Thiotrichales</taxon>
        <taxon>Thioflexithrix</taxon>
    </lineage>
</organism>
<dbReference type="EMBL" id="MSLT01000012">
    <property type="protein sequence ID" value="OUD14166.1"/>
    <property type="molecule type" value="Genomic_DNA"/>
</dbReference>
<keyword evidence="2" id="KW-0547">Nucleotide-binding</keyword>
<dbReference type="Gene3D" id="2.30.30.100">
    <property type="match status" value="1"/>
</dbReference>
<dbReference type="InterPro" id="IPR004143">
    <property type="entry name" value="BPL_LPL_catalytic"/>
</dbReference>
<dbReference type="OrthoDB" id="9807064at2"/>